<evidence type="ECO:0000313" key="1">
    <source>
        <dbReference type="Proteomes" id="UP000887577"/>
    </source>
</evidence>
<sequence>MPLYKSQVEKVVVYVVESKNQTGWADFNPVRIRHLICKMAAESLPQAAPTIPCPTVITVLPTKISKKSCHV</sequence>
<name>A0A914YPA4_9BILA</name>
<proteinExistence type="predicted"/>
<reference evidence="2" key="1">
    <citation type="submission" date="2022-11" db="UniProtKB">
        <authorList>
            <consortium name="WormBaseParasite"/>
        </authorList>
    </citation>
    <scope>IDENTIFICATION</scope>
</reference>
<evidence type="ECO:0000313" key="2">
    <source>
        <dbReference type="WBParaSite" id="PSU_v2.g20823.t1"/>
    </source>
</evidence>
<dbReference type="AlphaFoldDB" id="A0A914YPA4"/>
<protein>
    <submittedName>
        <fullName evidence="2">Uncharacterized protein</fullName>
    </submittedName>
</protein>
<keyword evidence="1" id="KW-1185">Reference proteome</keyword>
<organism evidence="1 2">
    <name type="scientific">Panagrolaimus superbus</name>
    <dbReference type="NCBI Taxonomy" id="310955"/>
    <lineage>
        <taxon>Eukaryota</taxon>
        <taxon>Metazoa</taxon>
        <taxon>Ecdysozoa</taxon>
        <taxon>Nematoda</taxon>
        <taxon>Chromadorea</taxon>
        <taxon>Rhabditida</taxon>
        <taxon>Tylenchina</taxon>
        <taxon>Panagrolaimomorpha</taxon>
        <taxon>Panagrolaimoidea</taxon>
        <taxon>Panagrolaimidae</taxon>
        <taxon>Panagrolaimus</taxon>
    </lineage>
</organism>
<dbReference type="WBParaSite" id="PSU_v2.g20823.t1">
    <property type="protein sequence ID" value="PSU_v2.g20823.t1"/>
    <property type="gene ID" value="PSU_v2.g20823"/>
</dbReference>
<accession>A0A914YPA4</accession>
<dbReference type="Proteomes" id="UP000887577">
    <property type="component" value="Unplaced"/>
</dbReference>